<evidence type="ECO:0000313" key="2">
    <source>
        <dbReference type="Proteomes" id="UP000308600"/>
    </source>
</evidence>
<protein>
    <submittedName>
        <fullName evidence="1">Uncharacterized protein</fullName>
    </submittedName>
</protein>
<proteinExistence type="predicted"/>
<gene>
    <name evidence="1" type="ORF">BDN72DRAFT_382160</name>
</gene>
<dbReference type="Proteomes" id="UP000308600">
    <property type="component" value="Unassembled WGS sequence"/>
</dbReference>
<dbReference type="EMBL" id="ML208568">
    <property type="protein sequence ID" value="TFK62651.1"/>
    <property type="molecule type" value="Genomic_DNA"/>
</dbReference>
<name>A0ACD3AAU1_9AGAR</name>
<evidence type="ECO:0000313" key="1">
    <source>
        <dbReference type="EMBL" id="TFK62651.1"/>
    </source>
</evidence>
<keyword evidence="2" id="KW-1185">Reference proteome</keyword>
<organism evidence="1 2">
    <name type="scientific">Pluteus cervinus</name>
    <dbReference type="NCBI Taxonomy" id="181527"/>
    <lineage>
        <taxon>Eukaryota</taxon>
        <taxon>Fungi</taxon>
        <taxon>Dikarya</taxon>
        <taxon>Basidiomycota</taxon>
        <taxon>Agaricomycotina</taxon>
        <taxon>Agaricomycetes</taxon>
        <taxon>Agaricomycetidae</taxon>
        <taxon>Agaricales</taxon>
        <taxon>Pluteineae</taxon>
        <taxon>Pluteaceae</taxon>
        <taxon>Pluteus</taxon>
    </lineage>
</organism>
<sequence>MSDDLALVSAARINQYITFSSAALYLYDLLLTLGLEVDLLWPSKWTLIKVVYLLQRYLPLIDLSMIIALNWQFGEVVDSQVCEILWKTTNWFWFVGMTLSEGILMRRTLAVWGNSRKLCIALIISAICCIIPVYLFSGLYLESLTFYSISSPGLYCYATDQGHNHIMYLCWVFLTAYDVGLLILTAIPGFRAYKSGIRQSTLTQVLYRDGILYYVYLVAFSVANMFPLKKLPGDQGVSMLISTERVMYSVLASHVILHLREQAYQTQVVDVPNSIDIDTEAEFRRSAI</sequence>
<accession>A0ACD3AAU1</accession>
<reference evidence="1 2" key="1">
    <citation type="journal article" date="2019" name="Nat. Ecol. Evol.">
        <title>Megaphylogeny resolves global patterns of mushroom evolution.</title>
        <authorList>
            <person name="Varga T."/>
            <person name="Krizsan K."/>
            <person name="Foldi C."/>
            <person name="Dima B."/>
            <person name="Sanchez-Garcia M."/>
            <person name="Sanchez-Ramirez S."/>
            <person name="Szollosi G.J."/>
            <person name="Szarkandi J.G."/>
            <person name="Papp V."/>
            <person name="Albert L."/>
            <person name="Andreopoulos W."/>
            <person name="Angelini C."/>
            <person name="Antonin V."/>
            <person name="Barry K.W."/>
            <person name="Bougher N.L."/>
            <person name="Buchanan P."/>
            <person name="Buyck B."/>
            <person name="Bense V."/>
            <person name="Catcheside P."/>
            <person name="Chovatia M."/>
            <person name="Cooper J."/>
            <person name="Damon W."/>
            <person name="Desjardin D."/>
            <person name="Finy P."/>
            <person name="Geml J."/>
            <person name="Haridas S."/>
            <person name="Hughes K."/>
            <person name="Justo A."/>
            <person name="Karasinski D."/>
            <person name="Kautmanova I."/>
            <person name="Kiss B."/>
            <person name="Kocsube S."/>
            <person name="Kotiranta H."/>
            <person name="LaButti K.M."/>
            <person name="Lechner B.E."/>
            <person name="Liimatainen K."/>
            <person name="Lipzen A."/>
            <person name="Lukacs Z."/>
            <person name="Mihaltcheva S."/>
            <person name="Morgado L.N."/>
            <person name="Niskanen T."/>
            <person name="Noordeloos M.E."/>
            <person name="Ohm R.A."/>
            <person name="Ortiz-Santana B."/>
            <person name="Ovrebo C."/>
            <person name="Racz N."/>
            <person name="Riley R."/>
            <person name="Savchenko A."/>
            <person name="Shiryaev A."/>
            <person name="Soop K."/>
            <person name="Spirin V."/>
            <person name="Szebenyi C."/>
            <person name="Tomsovsky M."/>
            <person name="Tulloss R.E."/>
            <person name="Uehling J."/>
            <person name="Grigoriev I.V."/>
            <person name="Vagvolgyi C."/>
            <person name="Papp T."/>
            <person name="Martin F.M."/>
            <person name="Miettinen O."/>
            <person name="Hibbett D.S."/>
            <person name="Nagy L.G."/>
        </authorList>
    </citation>
    <scope>NUCLEOTIDE SEQUENCE [LARGE SCALE GENOMIC DNA]</scope>
    <source>
        <strain evidence="1 2">NL-1719</strain>
    </source>
</reference>